<keyword evidence="3" id="KW-0805">Transcription regulation</keyword>
<protein>
    <recommendedName>
        <fullName evidence="7">Xylanolytic transcriptional activator regulatory domain-containing protein</fullName>
    </recommendedName>
</protein>
<dbReference type="GO" id="GO:0003677">
    <property type="term" value="F:DNA binding"/>
    <property type="evidence" value="ECO:0007669"/>
    <property type="project" value="InterPro"/>
</dbReference>
<dbReference type="EMBL" id="SEOQ01000255">
    <property type="protein sequence ID" value="TFY66356.1"/>
    <property type="molecule type" value="Genomic_DNA"/>
</dbReference>
<dbReference type="PANTHER" id="PTHR47338:SF29">
    <property type="entry name" value="ZN(2)-C6 FUNGAL-TYPE DOMAIN-CONTAINING PROTEIN"/>
    <property type="match status" value="1"/>
</dbReference>
<keyword evidence="5" id="KW-0539">Nucleus</keyword>
<dbReference type="GO" id="GO:0000981">
    <property type="term" value="F:DNA-binding transcription factor activity, RNA polymerase II-specific"/>
    <property type="evidence" value="ECO:0007669"/>
    <property type="project" value="InterPro"/>
</dbReference>
<sequence length="657" mass="72292">MHELQAAENGTHLVSNIRRDALPARVHKTQYSILNGRDEECGYMDVQVRSKTQILEDDIIVLKARIKELENPGASPSRPILLHNPHSPEQQSPTFRIPSSTTVFSQQEPSVSPGADTSPSRFTTVPDGGEYIPPETASELLDHFFAHSSQLGWFMHIGRFRSDLRLPDSDDDKPIPALVSAVYLFGATIVHRVTGSKTPVDENVLLSQALHDIGTGLTCSRSHQIVQVIQTHLLLALYHYIIGAYIEGRRQSNAAASLAISSQFHRIRSTEPSQNSLGFVDIVPLTVTESRDQVEEGERISGMWTAFAVDRCWAVALGAPAIISDDPVLGTRIDTPWPLDMETYERGIAYPDFRSNNTLQNFLAGNTSWPWENHSLMAQLTTASALFERATYSASCWKPGLSDMNAFYASFASLDQRINEFKGQLFSLGSLEGTTSDVVRTMHNIHLFAAAASIQLHSVFSQQNPGSRDQCFASAMAIVHADDTVRVHGFLVINPLLGVIWAVACHVFIGELLVTIPLGMTSPLPNREADSRASLVKLQATMAVFARNNSFISTQTPSFHIFTRLMSLGYHYAGCRLSTRECATKAFQYLVISSMDGITQIGAGSAAVDYECGDSTRSGRITVDSRKCELSGFLGNRAGRKESGQEPRTEVLRFTKS</sequence>
<feature type="compositionally biased region" description="Polar residues" evidence="6">
    <location>
        <begin position="87"/>
        <end position="96"/>
    </location>
</feature>
<dbReference type="InterPro" id="IPR007219">
    <property type="entry name" value="XnlR_reg_dom"/>
</dbReference>
<keyword evidence="9" id="KW-1185">Reference proteome</keyword>
<evidence type="ECO:0000256" key="5">
    <source>
        <dbReference type="ARBA" id="ARBA00023242"/>
    </source>
</evidence>
<comment type="subcellular location">
    <subcellularLocation>
        <location evidence="1">Nucleus</location>
    </subcellularLocation>
</comment>
<evidence type="ECO:0000256" key="2">
    <source>
        <dbReference type="ARBA" id="ARBA00022723"/>
    </source>
</evidence>
<comment type="caution">
    <text evidence="8">The sequence shown here is derived from an EMBL/GenBank/DDBJ whole genome shotgun (WGS) entry which is preliminary data.</text>
</comment>
<evidence type="ECO:0000259" key="7">
    <source>
        <dbReference type="Pfam" id="PF04082"/>
    </source>
</evidence>
<feature type="region of interest" description="Disordered" evidence="6">
    <location>
        <begin position="638"/>
        <end position="657"/>
    </location>
</feature>
<name>A0A4Y9YUV6_9AGAM</name>
<evidence type="ECO:0000256" key="3">
    <source>
        <dbReference type="ARBA" id="ARBA00023015"/>
    </source>
</evidence>
<feature type="region of interest" description="Disordered" evidence="6">
    <location>
        <begin position="71"/>
        <end position="96"/>
    </location>
</feature>
<evidence type="ECO:0000313" key="9">
    <source>
        <dbReference type="Proteomes" id="UP000298327"/>
    </source>
</evidence>
<gene>
    <name evidence="8" type="ORF">EVG20_g4740</name>
</gene>
<dbReference type="STRING" id="205917.A0A4Y9YUV6"/>
<dbReference type="PANTHER" id="PTHR47338">
    <property type="entry name" value="ZN(II)2CYS6 TRANSCRIPTION FACTOR (EUROFUNG)-RELATED"/>
    <property type="match status" value="1"/>
</dbReference>
<keyword evidence="4" id="KW-0804">Transcription</keyword>
<evidence type="ECO:0000256" key="4">
    <source>
        <dbReference type="ARBA" id="ARBA00023163"/>
    </source>
</evidence>
<feature type="region of interest" description="Disordered" evidence="6">
    <location>
        <begin position="101"/>
        <end position="120"/>
    </location>
</feature>
<dbReference type="Proteomes" id="UP000298327">
    <property type="component" value="Unassembled WGS sequence"/>
</dbReference>
<dbReference type="GO" id="GO:0005634">
    <property type="term" value="C:nucleus"/>
    <property type="evidence" value="ECO:0007669"/>
    <property type="project" value="UniProtKB-SubCell"/>
</dbReference>
<dbReference type="InterPro" id="IPR050815">
    <property type="entry name" value="TF_fung"/>
</dbReference>
<dbReference type="GO" id="GO:0008270">
    <property type="term" value="F:zinc ion binding"/>
    <property type="evidence" value="ECO:0007669"/>
    <property type="project" value="InterPro"/>
</dbReference>
<dbReference type="CDD" id="cd12148">
    <property type="entry name" value="fungal_TF_MHR"/>
    <property type="match status" value="1"/>
</dbReference>
<organism evidence="8 9">
    <name type="scientific">Dentipellis fragilis</name>
    <dbReference type="NCBI Taxonomy" id="205917"/>
    <lineage>
        <taxon>Eukaryota</taxon>
        <taxon>Fungi</taxon>
        <taxon>Dikarya</taxon>
        <taxon>Basidiomycota</taxon>
        <taxon>Agaricomycotina</taxon>
        <taxon>Agaricomycetes</taxon>
        <taxon>Russulales</taxon>
        <taxon>Hericiaceae</taxon>
        <taxon>Dentipellis</taxon>
    </lineage>
</organism>
<dbReference type="Pfam" id="PF04082">
    <property type="entry name" value="Fungal_trans"/>
    <property type="match status" value="1"/>
</dbReference>
<feature type="compositionally biased region" description="Basic and acidic residues" evidence="6">
    <location>
        <begin position="639"/>
        <end position="657"/>
    </location>
</feature>
<keyword evidence="2" id="KW-0479">Metal-binding</keyword>
<evidence type="ECO:0000313" key="8">
    <source>
        <dbReference type="EMBL" id="TFY66356.1"/>
    </source>
</evidence>
<dbReference type="GO" id="GO:0006351">
    <property type="term" value="P:DNA-templated transcription"/>
    <property type="evidence" value="ECO:0007669"/>
    <property type="project" value="InterPro"/>
</dbReference>
<accession>A0A4Y9YUV6</accession>
<feature type="domain" description="Xylanolytic transcriptional activator regulatory" evidence="7">
    <location>
        <begin position="141"/>
        <end position="326"/>
    </location>
</feature>
<dbReference type="AlphaFoldDB" id="A0A4Y9YUV6"/>
<evidence type="ECO:0000256" key="6">
    <source>
        <dbReference type="SAM" id="MobiDB-lite"/>
    </source>
</evidence>
<evidence type="ECO:0000256" key="1">
    <source>
        <dbReference type="ARBA" id="ARBA00004123"/>
    </source>
</evidence>
<reference evidence="8 9" key="1">
    <citation type="submission" date="2019-02" db="EMBL/GenBank/DDBJ databases">
        <title>Genome sequencing of the rare red list fungi Dentipellis fragilis.</title>
        <authorList>
            <person name="Buettner E."/>
            <person name="Kellner H."/>
        </authorList>
    </citation>
    <scope>NUCLEOTIDE SEQUENCE [LARGE SCALE GENOMIC DNA]</scope>
    <source>
        <strain evidence="8 9">DSM 105465</strain>
    </source>
</reference>
<dbReference type="OrthoDB" id="2309723at2759"/>
<proteinExistence type="predicted"/>